<accession>A0A8E2EJY0</accession>
<reference evidence="1 2" key="1">
    <citation type="journal article" date="2016" name="Nat. Commun.">
        <title>Ectomycorrhizal ecology is imprinted in the genome of the dominant symbiotic fungus Cenococcum geophilum.</title>
        <authorList>
            <consortium name="DOE Joint Genome Institute"/>
            <person name="Peter M."/>
            <person name="Kohler A."/>
            <person name="Ohm R.A."/>
            <person name="Kuo A."/>
            <person name="Krutzmann J."/>
            <person name="Morin E."/>
            <person name="Arend M."/>
            <person name="Barry K.W."/>
            <person name="Binder M."/>
            <person name="Choi C."/>
            <person name="Clum A."/>
            <person name="Copeland A."/>
            <person name="Grisel N."/>
            <person name="Haridas S."/>
            <person name="Kipfer T."/>
            <person name="LaButti K."/>
            <person name="Lindquist E."/>
            <person name="Lipzen A."/>
            <person name="Maire R."/>
            <person name="Meier B."/>
            <person name="Mihaltcheva S."/>
            <person name="Molinier V."/>
            <person name="Murat C."/>
            <person name="Poggeler S."/>
            <person name="Quandt C.A."/>
            <person name="Sperisen C."/>
            <person name="Tritt A."/>
            <person name="Tisserant E."/>
            <person name="Crous P.W."/>
            <person name="Henrissat B."/>
            <person name="Nehls U."/>
            <person name="Egli S."/>
            <person name="Spatafora J.W."/>
            <person name="Grigoriev I.V."/>
            <person name="Martin F.M."/>
        </authorList>
    </citation>
    <scope>NUCLEOTIDE SEQUENCE [LARGE SCALE GENOMIC DNA]</scope>
    <source>
        <strain evidence="1 2">CBS 459.81</strain>
    </source>
</reference>
<dbReference type="EMBL" id="KV744823">
    <property type="protein sequence ID" value="OCK85185.1"/>
    <property type="molecule type" value="Genomic_DNA"/>
</dbReference>
<evidence type="ECO:0000313" key="2">
    <source>
        <dbReference type="Proteomes" id="UP000250266"/>
    </source>
</evidence>
<dbReference type="AlphaFoldDB" id="A0A8E2EJY0"/>
<dbReference type="Proteomes" id="UP000250266">
    <property type="component" value="Unassembled WGS sequence"/>
</dbReference>
<keyword evidence="2" id="KW-1185">Reference proteome</keyword>
<name>A0A8E2EJY0_9PEZI</name>
<protein>
    <submittedName>
        <fullName evidence="1">Uncharacterized protein</fullName>
    </submittedName>
</protein>
<evidence type="ECO:0000313" key="1">
    <source>
        <dbReference type="EMBL" id="OCK85185.1"/>
    </source>
</evidence>
<proteinExistence type="predicted"/>
<organism evidence="1 2">
    <name type="scientific">Lepidopterella palustris CBS 459.81</name>
    <dbReference type="NCBI Taxonomy" id="1314670"/>
    <lineage>
        <taxon>Eukaryota</taxon>
        <taxon>Fungi</taxon>
        <taxon>Dikarya</taxon>
        <taxon>Ascomycota</taxon>
        <taxon>Pezizomycotina</taxon>
        <taxon>Dothideomycetes</taxon>
        <taxon>Pleosporomycetidae</taxon>
        <taxon>Mytilinidiales</taxon>
        <taxon>Argynnaceae</taxon>
        <taxon>Lepidopterella</taxon>
    </lineage>
</organism>
<gene>
    <name evidence="1" type="ORF">K432DRAFT_318862</name>
</gene>
<sequence length="115" mass="12669">MFTGFRIRRGGSGVGIRTGYVPYAAGRVLDIRTSWFSNPRRAKLVARLQDFTVDTCSLIFSEASEPRPRLVFPLPSLYSFVSVSLSLPLSLSLSLSLCLARARAQALASKNIRCD</sequence>